<protein>
    <recommendedName>
        <fullName evidence="3">Leucine Rich repeats (2 copies)</fullName>
    </recommendedName>
</protein>
<dbReference type="Gene3D" id="3.80.10.10">
    <property type="entry name" value="Ribonuclease Inhibitor"/>
    <property type="match status" value="1"/>
</dbReference>
<dbReference type="EMBL" id="SJPU01000002">
    <property type="protein sequence ID" value="TWU15709.1"/>
    <property type="molecule type" value="Genomic_DNA"/>
</dbReference>
<evidence type="ECO:0000313" key="2">
    <source>
        <dbReference type="Proteomes" id="UP000319908"/>
    </source>
</evidence>
<dbReference type="AlphaFoldDB" id="A0A5C6BYL4"/>
<name>A0A5C6BYL4_9BACT</name>
<accession>A0A5C6BYL4</accession>
<evidence type="ECO:0008006" key="3">
    <source>
        <dbReference type="Google" id="ProtNLM"/>
    </source>
</evidence>
<dbReference type="RefSeq" id="WP_146407518.1">
    <property type="nucleotide sequence ID" value="NZ_SJPU01000002.1"/>
</dbReference>
<dbReference type="Proteomes" id="UP000319908">
    <property type="component" value="Unassembled WGS sequence"/>
</dbReference>
<reference evidence="1 2" key="1">
    <citation type="journal article" date="2020" name="Antonie Van Leeuwenhoek">
        <title>Rhodopirellula heiligendammensis sp. nov., Rhodopirellula pilleata sp. nov., and Rhodopirellula solitaria sp. nov. isolated from natural or artificial marine surfaces in Northern Germany and California, USA, and emended description of the genus Rhodopirellula.</title>
        <authorList>
            <person name="Kallscheuer N."/>
            <person name="Wiegand S."/>
            <person name="Jogler M."/>
            <person name="Boedeker C."/>
            <person name="Peeters S.H."/>
            <person name="Rast P."/>
            <person name="Heuer A."/>
            <person name="Jetten M.S.M."/>
            <person name="Rohde M."/>
            <person name="Jogler C."/>
        </authorList>
    </citation>
    <scope>NUCLEOTIDE SEQUENCE [LARGE SCALE GENOMIC DNA]</scope>
    <source>
        <strain evidence="1 2">Poly21</strain>
    </source>
</reference>
<keyword evidence="2" id="KW-1185">Reference proteome</keyword>
<evidence type="ECO:0000313" key="1">
    <source>
        <dbReference type="EMBL" id="TWU15709.1"/>
    </source>
</evidence>
<gene>
    <name evidence="1" type="ORF">Poly21_29060</name>
</gene>
<dbReference type="SUPFAM" id="SSF52047">
    <property type="entry name" value="RNI-like"/>
    <property type="match status" value="1"/>
</dbReference>
<proteinExistence type="predicted"/>
<comment type="caution">
    <text evidence="1">The sequence shown here is derived from an EMBL/GenBank/DDBJ whole genome shotgun (WGS) entry which is preliminary data.</text>
</comment>
<dbReference type="InterPro" id="IPR032675">
    <property type="entry name" value="LRR_dom_sf"/>
</dbReference>
<organism evidence="1 2">
    <name type="scientific">Allorhodopirellula heiligendammensis</name>
    <dbReference type="NCBI Taxonomy" id="2714739"/>
    <lineage>
        <taxon>Bacteria</taxon>
        <taxon>Pseudomonadati</taxon>
        <taxon>Planctomycetota</taxon>
        <taxon>Planctomycetia</taxon>
        <taxon>Pirellulales</taxon>
        <taxon>Pirellulaceae</taxon>
        <taxon>Allorhodopirellula</taxon>
    </lineage>
</organism>
<sequence>MTPHNAVARLNQLGTTLDAGDLSRVKQLHICEEETPPEYAEMIADMVPETVTLNGAVMTARDVPSLLHFASLQEVVAHRMSFADALLRNIAEFPDLRSIAMSHTRITDEDIAVLAQHSGLKTIHFAGTQLTDAAMQTFGTLPELELLDLRVPLE</sequence>